<evidence type="ECO:0000256" key="5">
    <source>
        <dbReference type="ARBA" id="ARBA00023136"/>
    </source>
</evidence>
<feature type="domain" description="MacB-like periplasmic core" evidence="9">
    <location>
        <begin position="20"/>
        <end position="249"/>
    </location>
</feature>
<evidence type="ECO:0000256" key="4">
    <source>
        <dbReference type="ARBA" id="ARBA00022989"/>
    </source>
</evidence>
<dbReference type="InterPro" id="IPR025857">
    <property type="entry name" value="MacB_PCD"/>
</dbReference>
<dbReference type="KEGG" id="spir:CWM47_31590"/>
<feature type="transmembrane region" description="Helical" evidence="7">
    <location>
        <begin position="725"/>
        <end position="744"/>
    </location>
</feature>
<dbReference type="GO" id="GO:0005886">
    <property type="term" value="C:plasma membrane"/>
    <property type="evidence" value="ECO:0007669"/>
    <property type="project" value="UniProtKB-SubCell"/>
</dbReference>
<keyword evidence="2" id="KW-1003">Cell membrane</keyword>
<dbReference type="InterPro" id="IPR050250">
    <property type="entry name" value="Macrolide_Exporter_MacB"/>
</dbReference>
<dbReference type="PANTHER" id="PTHR30572">
    <property type="entry name" value="MEMBRANE COMPONENT OF TRANSPORTER-RELATED"/>
    <property type="match status" value="1"/>
</dbReference>
<gene>
    <name evidence="10" type="ORF">CWM47_31590</name>
</gene>
<keyword evidence="11" id="KW-1185">Reference proteome</keyword>
<dbReference type="RefSeq" id="WP_100992543.1">
    <property type="nucleotide sequence ID" value="NZ_CP025096.1"/>
</dbReference>
<sequence length="796" mass="88326">MLQNYLKTAWRNLRYQRRYTTLNVLGLTIGMTGGLLIFLFVRYHLSTDRDQTKFDRIYRIVYDQHLPDGAVEYASEAPWPMANALRTELASGQQAAFLSMNRELTLSLSTPDQAVKRFLVHAGSAFVEPQWFNIFDYQWLAGNPQTALTQPNTMVLTQTIAARYFGNTNPVGQRIRLNDKVDVTVTGLVADPPGVTDLDLDVFISAKTLPTIKPEYKADDWSVLNSTDRVFVVLRDVRSLPSLESTLAQITTRNFGAKATISFLAQPLADVHFDVKRRGGVIRSSMLWSLGILGGLLVLTACINFINLATAQAMRRGKEVGVRKTLGSSRSQLTIQFLVETGLITLGSLLVALLLTLVLLPIFGSWTQTPLHLSVDGQTTVFLILLISSVIVLAGGYPALVLSGLKPILALRGKLTPQAMGGLSLRQLLVGAQFVIGQLLLIGAVVVTAQMRYIQRADLGFQKDNIILLNLPTGQGSTQQAFKQELRNYPTIQDVSIGFLPPSTPGMYGGFFKFGNRAEEEKFPIRERFADSDYLATYGLHLVAGRNLTPSDTINGYLVNEALLRKLNIRDPQQIIRQTMQYYLSGVSLPIVGVVRDFQLQSLHEAVQPCFIAAKADLYRQAGIRLTGQDVPLALRQIEQSWQKFYPNQVFEANFLDGTLAQYYEKKTLVSRLVDTATLVAILIGCLGLYGLVTFVVIQRTKEIGVRKVLGASVFSLVSLLTKDFLKLVLGAFVVASVLGWYLMTSWLQEFAYKTKLEWWFFAFAGLSMVGVTLVTVSFHSIRAALVNPVKSLKSE</sequence>
<evidence type="ECO:0000256" key="7">
    <source>
        <dbReference type="SAM" id="Phobius"/>
    </source>
</evidence>
<feature type="transmembrane region" description="Helical" evidence="7">
    <location>
        <begin position="337"/>
        <end position="360"/>
    </location>
</feature>
<feature type="transmembrane region" description="Helical" evidence="7">
    <location>
        <begin position="286"/>
        <end position="308"/>
    </location>
</feature>
<keyword evidence="3 7" id="KW-0812">Transmembrane</keyword>
<feature type="transmembrane region" description="Helical" evidence="7">
    <location>
        <begin position="21"/>
        <end position="41"/>
    </location>
</feature>
<accession>A0A2K8Z7Y7</accession>
<reference evidence="10 11" key="1">
    <citation type="submission" date="2017-11" db="EMBL/GenBank/DDBJ databases">
        <title>Taxonomic description and genome sequences of Spirosoma HA7 sp. nov., isolated from pollen microhabitat of Corylus avellana.</title>
        <authorList>
            <person name="Ambika Manirajan B."/>
            <person name="Suarez C."/>
            <person name="Ratering S."/>
            <person name="Geissler-Plaum R."/>
            <person name="Cardinale M."/>
            <person name="Sylvia S."/>
        </authorList>
    </citation>
    <scope>NUCLEOTIDE SEQUENCE [LARGE SCALE GENOMIC DNA]</scope>
    <source>
        <strain evidence="10 11">HA7</strain>
    </source>
</reference>
<dbReference type="AlphaFoldDB" id="A0A2K8Z7Y7"/>
<feature type="domain" description="ABC3 transporter permease C-terminal" evidence="8">
    <location>
        <begin position="292"/>
        <end position="405"/>
    </location>
</feature>
<evidence type="ECO:0000313" key="10">
    <source>
        <dbReference type="EMBL" id="AUD05992.1"/>
    </source>
</evidence>
<dbReference type="EMBL" id="CP025096">
    <property type="protein sequence ID" value="AUD05992.1"/>
    <property type="molecule type" value="Genomic_DNA"/>
</dbReference>
<feature type="transmembrane region" description="Helical" evidence="7">
    <location>
        <begin position="423"/>
        <end position="447"/>
    </location>
</feature>
<protein>
    <recommendedName>
        <fullName evidence="12">ABC transporter permease</fullName>
    </recommendedName>
</protein>
<evidence type="ECO:0000259" key="9">
    <source>
        <dbReference type="Pfam" id="PF12704"/>
    </source>
</evidence>
<comment type="similarity">
    <text evidence="6">Belongs to the ABC-4 integral membrane protein family.</text>
</comment>
<evidence type="ECO:0000313" key="11">
    <source>
        <dbReference type="Proteomes" id="UP000232883"/>
    </source>
</evidence>
<dbReference type="OrthoDB" id="5933722at2"/>
<organism evidence="10 11">
    <name type="scientific">Spirosoma pollinicola</name>
    <dbReference type="NCBI Taxonomy" id="2057025"/>
    <lineage>
        <taxon>Bacteria</taxon>
        <taxon>Pseudomonadati</taxon>
        <taxon>Bacteroidota</taxon>
        <taxon>Cytophagia</taxon>
        <taxon>Cytophagales</taxon>
        <taxon>Cytophagaceae</taxon>
        <taxon>Spirosoma</taxon>
    </lineage>
</organism>
<feature type="transmembrane region" description="Helical" evidence="7">
    <location>
        <begin position="759"/>
        <end position="782"/>
    </location>
</feature>
<dbReference type="Pfam" id="PF12704">
    <property type="entry name" value="MacB_PCD"/>
    <property type="match status" value="1"/>
</dbReference>
<dbReference type="PANTHER" id="PTHR30572:SF4">
    <property type="entry name" value="ABC TRANSPORTER PERMEASE YTRF"/>
    <property type="match status" value="1"/>
</dbReference>
<keyword evidence="4 7" id="KW-1133">Transmembrane helix</keyword>
<dbReference type="Proteomes" id="UP000232883">
    <property type="component" value="Chromosome"/>
</dbReference>
<evidence type="ECO:0008006" key="12">
    <source>
        <dbReference type="Google" id="ProtNLM"/>
    </source>
</evidence>
<proteinExistence type="inferred from homology"/>
<evidence type="ECO:0000256" key="2">
    <source>
        <dbReference type="ARBA" id="ARBA00022475"/>
    </source>
</evidence>
<dbReference type="InterPro" id="IPR003838">
    <property type="entry name" value="ABC3_permease_C"/>
</dbReference>
<feature type="domain" description="ABC3 transporter permease C-terminal" evidence="8">
    <location>
        <begin position="678"/>
        <end position="784"/>
    </location>
</feature>
<dbReference type="GO" id="GO:0022857">
    <property type="term" value="F:transmembrane transporter activity"/>
    <property type="evidence" value="ECO:0007669"/>
    <property type="project" value="TreeGrafter"/>
</dbReference>
<keyword evidence="5 7" id="KW-0472">Membrane</keyword>
<evidence type="ECO:0000256" key="6">
    <source>
        <dbReference type="ARBA" id="ARBA00038076"/>
    </source>
</evidence>
<evidence type="ECO:0000256" key="3">
    <source>
        <dbReference type="ARBA" id="ARBA00022692"/>
    </source>
</evidence>
<dbReference type="Pfam" id="PF02687">
    <property type="entry name" value="FtsX"/>
    <property type="match status" value="2"/>
</dbReference>
<name>A0A2K8Z7Y7_9BACT</name>
<evidence type="ECO:0000259" key="8">
    <source>
        <dbReference type="Pfam" id="PF02687"/>
    </source>
</evidence>
<evidence type="ECO:0000256" key="1">
    <source>
        <dbReference type="ARBA" id="ARBA00004651"/>
    </source>
</evidence>
<feature type="transmembrane region" description="Helical" evidence="7">
    <location>
        <begin position="380"/>
        <end position="402"/>
    </location>
</feature>
<feature type="transmembrane region" description="Helical" evidence="7">
    <location>
        <begin position="677"/>
        <end position="698"/>
    </location>
</feature>
<comment type="subcellular location">
    <subcellularLocation>
        <location evidence="1">Cell membrane</location>
        <topology evidence="1">Multi-pass membrane protein</topology>
    </subcellularLocation>
</comment>